<dbReference type="EMBL" id="CP018099">
    <property type="protein sequence ID" value="APF19644.1"/>
    <property type="molecule type" value="Genomic_DNA"/>
</dbReference>
<evidence type="ECO:0000313" key="2">
    <source>
        <dbReference type="EMBL" id="APF19644.1"/>
    </source>
</evidence>
<reference evidence="2 5" key="2">
    <citation type="submission" date="2016-11" db="EMBL/GenBank/DDBJ databases">
        <title>Genomic analysis of Caldithrix abyssi and proposal of a novel bacterial phylum Caldithrichaeota.</title>
        <authorList>
            <person name="Kublanov I."/>
            <person name="Sigalova O."/>
            <person name="Gavrilov S."/>
            <person name="Lebedinsky A."/>
            <person name="Ivanova N."/>
            <person name="Daum C."/>
            <person name="Reddy T."/>
            <person name="Klenk H.P."/>
            <person name="Goker M."/>
            <person name="Reva O."/>
            <person name="Miroshnichenko M."/>
            <person name="Kyprides N."/>
            <person name="Woyke T."/>
            <person name="Gelfand M."/>
        </authorList>
    </citation>
    <scope>NUCLEOTIDE SEQUENCE [LARGE SCALE GENOMIC DNA]</scope>
    <source>
        <strain evidence="2 5">LF13</strain>
    </source>
</reference>
<gene>
    <name evidence="2" type="ORF">Cabys_2896</name>
    <name evidence="3" type="ORF">Calab_0110</name>
</gene>
<proteinExistence type="predicted"/>
<keyword evidence="4" id="KW-1185">Reference proteome</keyword>
<dbReference type="AlphaFoldDB" id="H1XXU1"/>
<evidence type="ECO:0000313" key="3">
    <source>
        <dbReference type="EMBL" id="EHO39764.1"/>
    </source>
</evidence>
<keyword evidence="1" id="KW-0812">Transmembrane</keyword>
<dbReference type="Proteomes" id="UP000183868">
    <property type="component" value="Chromosome"/>
</dbReference>
<accession>H1XXU1</accession>
<organism evidence="3 4">
    <name type="scientific">Caldithrix abyssi DSM 13497</name>
    <dbReference type="NCBI Taxonomy" id="880073"/>
    <lineage>
        <taxon>Bacteria</taxon>
        <taxon>Pseudomonadati</taxon>
        <taxon>Calditrichota</taxon>
        <taxon>Calditrichia</taxon>
        <taxon>Calditrichales</taxon>
        <taxon>Calditrichaceae</taxon>
        <taxon>Caldithrix</taxon>
    </lineage>
</organism>
<dbReference type="Proteomes" id="UP000004671">
    <property type="component" value="Chromosome"/>
</dbReference>
<evidence type="ECO:0000313" key="4">
    <source>
        <dbReference type="Proteomes" id="UP000004671"/>
    </source>
</evidence>
<dbReference type="EMBL" id="CM001402">
    <property type="protein sequence ID" value="EHO39764.1"/>
    <property type="molecule type" value="Genomic_DNA"/>
</dbReference>
<reference evidence="3 4" key="1">
    <citation type="submission" date="2011-09" db="EMBL/GenBank/DDBJ databases">
        <title>The permanent draft genome of Caldithrix abyssi DSM 13497.</title>
        <authorList>
            <consortium name="US DOE Joint Genome Institute (JGI-PGF)"/>
            <person name="Lucas S."/>
            <person name="Han J."/>
            <person name="Lapidus A."/>
            <person name="Bruce D."/>
            <person name="Goodwin L."/>
            <person name="Pitluck S."/>
            <person name="Peters L."/>
            <person name="Kyrpides N."/>
            <person name="Mavromatis K."/>
            <person name="Ivanova N."/>
            <person name="Mikhailova N."/>
            <person name="Chertkov O."/>
            <person name="Detter J.C."/>
            <person name="Tapia R."/>
            <person name="Han C."/>
            <person name="Land M."/>
            <person name="Hauser L."/>
            <person name="Markowitz V."/>
            <person name="Cheng J.-F."/>
            <person name="Hugenholtz P."/>
            <person name="Woyke T."/>
            <person name="Wu D."/>
            <person name="Spring S."/>
            <person name="Brambilla E."/>
            <person name="Klenk H.-P."/>
            <person name="Eisen J.A."/>
        </authorList>
    </citation>
    <scope>NUCLEOTIDE SEQUENCE [LARGE SCALE GENOMIC DNA]</scope>
    <source>
        <strain evidence="3 4">DSM 13497</strain>
    </source>
</reference>
<name>H1XXU1_CALAY</name>
<keyword evidence="1" id="KW-1133">Transmembrane helix</keyword>
<evidence type="ECO:0000256" key="1">
    <source>
        <dbReference type="SAM" id="Phobius"/>
    </source>
</evidence>
<feature type="transmembrane region" description="Helical" evidence="1">
    <location>
        <begin position="46"/>
        <end position="70"/>
    </location>
</feature>
<dbReference type="KEGG" id="caby:Cabys_2896"/>
<dbReference type="PaxDb" id="880073-Calab_0110"/>
<protein>
    <submittedName>
        <fullName evidence="3">Uncharacterized protein</fullName>
    </submittedName>
</protein>
<sequence length="85" mass="9882">MFSFEFDLKCYITFFLRNRDVTQSINAENKIFEMAKRKKIFSDSAYIPMCVFCAPELMIAACLFTFSYFFNYGSTAATKNIFTGI</sequence>
<evidence type="ECO:0000313" key="5">
    <source>
        <dbReference type="Proteomes" id="UP000183868"/>
    </source>
</evidence>
<keyword evidence="1" id="KW-0472">Membrane</keyword>
<dbReference type="HOGENOM" id="CLU_2506462_0_0_0"/>
<dbReference type="InParanoid" id="H1XXU1"/>